<dbReference type="InterPro" id="IPR001173">
    <property type="entry name" value="Glyco_trans_2-like"/>
</dbReference>
<evidence type="ECO:0000256" key="4">
    <source>
        <dbReference type="ARBA" id="ARBA00022679"/>
    </source>
</evidence>
<evidence type="ECO:0000256" key="1">
    <source>
        <dbReference type="ARBA" id="ARBA00004776"/>
    </source>
</evidence>
<dbReference type="AlphaFoldDB" id="A0A2M8PXE8"/>
<accession>A0A2M8PXE8</accession>
<evidence type="ECO:0000256" key="3">
    <source>
        <dbReference type="ARBA" id="ARBA00022676"/>
    </source>
</evidence>
<name>A0A2M8PXE8_9CHLR</name>
<dbReference type="Proteomes" id="UP000229681">
    <property type="component" value="Unassembled WGS sequence"/>
</dbReference>
<dbReference type="PANTHER" id="PTHR43179:SF12">
    <property type="entry name" value="GALACTOFURANOSYLTRANSFERASE GLFT2"/>
    <property type="match status" value="1"/>
</dbReference>
<comment type="similarity">
    <text evidence="2">Belongs to the glycosyltransferase 2 family.</text>
</comment>
<dbReference type="InterPro" id="IPR029044">
    <property type="entry name" value="Nucleotide-diphossugar_trans"/>
</dbReference>
<evidence type="ECO:0000313" key="9">
    <source>
        <dbReference type="Proteomes" id="UP000229681"/>
    </source>
</evidence>
<dbReference type="PANTHER" id="PTHR43179">
    <property type="entry name" value="RHAMNOSYLTRANSFERASE WBBL"/>
    <property type="match status" value="1"/>
</dbReference>
<dbReference type="Gene3D" id="3.90.550.10">
    <property type="entry name" value="Spore Coat Polysaccharide Biosynthesis Protein SpsA, Chain A"/>
    <property type="match status" value="1"/>
</dbReference>
<keyword evidence="3" id="KW-0328">Glycosyltransferase</keyword>
<dbReference type="Proteomes" id="UP000228947">
    <property type="component" value="Unassembled WGS sequence"/>
</dbReference>
<gene>
    <name evidence="6" type="ORF">CUN49_00010</name>
    <name evidence="7" type="ORF">CUN50_04920</name>
</gene>
<protein>
    <submittedName>
        <fullName evidence="7">Glycosyltransferase family 2 protein</fullName>
    </submittedName>
</protein>
<dbReference type="CDD" id="cd04186">
    <property type="entry name" value="GT_2_like_c"/>
    <property type="match status" value="1"/>
</dbReference>
<feature type="domain" description="Glycosyltransferase 2-like" evidence="5">
    <location>
        <begin position="6"/>
        <end position="128"/>
    </location>
</feature>
<dbReference type="Pfam" id="PF00535">
    <property type="entry name" value="Glycos_transf_2"/>
    <property type="match status" value="1"/>
</dbReference>
<proteinExistence type="inferred from homology"/>
<accession>A0A2M8PIR6</accession>
<sequence>MSAFAIHIVTHNSAATLQMCLEAACNQQLDVPLRIRVFDNASSDATRQIVRQHALTLIESPINLGYAAAHNRLLAMADEPYVLTLNPDVRLAPDFCAQALQAFEAQPRAGMLAACLLRCDSLEAPPYAVDSAGLFMRRTRRQGLIAENVPIAQRPTRRTEVFGVDGAAACYRRAMLSDIALDGEVFDEDFFMHKEDIDVCWRAQLCGWQCLYLPEARAQHIRTFRPNKRANLPRWMRRLAVRNRYLLLLKNDFPAHLLRDSLPFLTYEIGILAYMLLREPTSLTAYAQAWRLRRKMLAKRRLLSAKRRATWHDLRRWFC</sequence>
<dbReference type="GO" id="GO:0016757">
    <property type="term" value="F:glycosyltransferase activity"/>
    <property type="evidence" value="ECO:0007669"/>
    <property type="project" value="UniProtKB-KW"/>
</dbReference>
<evidence type="ECO:0000313" key="7">
    <source>
        <dbReference type="EMBL" id="PJF42227.1"/>
    </source>
</evidence>
<comment type="pathway">
    <text evidence="1">Cell wall biogenesis; cell wall polysaccharide biosynthesis.</text>
</comment>
<evidence type="ECO:0000259" key="5">
    <source>
        <dbReference type="Pfam" id="PF00535"/>
    </source>
</evidence>
<dbReference type="SUPFAM" id="SSF53448">
    <property type="entry name" value="Nucleotide-diphospho-sugar transferases"/>
    <property type="match status" value="1"/>
</dbReference>
<evidence type="ECO:0000256" key="2">
    <source>
        <dbReference type="ARBA" id="ARBA00006739"/>
    </source>
</evidence>
<reference evidence="8 9" key="1">
    <citation type="submission" date="2017-11" db="EMBL/GenBank/DDBJ databases">
        <title>Evolution of Phototrophy in the Chloroflexi Phylum Driven by Horizontal Gene Transfer.</title>
        <authorList>
            <person name="Ward L.M."/>
            <person name="Hemp J."/>
            <person name="Shih P.M."/>
            <person name="Mcglynn S.E."/>
            <person name="Fischer W."/>
        </authorList>
    </citation>
    <scope>NUCLEOTIDE SEQUENCE [LARGE SCALE GENOMIC DNA]</scope>
    <source>
        <strain evidence="7">CP1_1M</strain>
        <strain evidence="6">JP3_13</strain>
    </source>
</reference>
<organism evidence="7 8">
    <name type="scientific">Candidatus Thermofonsia Clade 1 bacterium</name>
    <dbReference type="NCBI Taxonomy" id="2364210"/>
    <lineage>
        <taxon>Bacteria</taxon>
        <taxon>Bacillati</taxon>
        <taxon>Chloroflexota</taxon>
        <taxon>Candidatus Thermofontia</taxon>
        <taxon>Candidatus Thermofonsia Clade 1</taxon>
    </lineage>
</organism>
<keyword evidence="4 7" id="KW-0808">Transferase</keyword>
<comment type="caution">
    <text evidence="7">The sequence shown here is derived from an EMBL/GenBank/DDBJ whole genome shotgun (WGS) entry which is preliminary data.</text>
</comment>
<dbReference type="EMBL" id="PGTL01000026">
    <property type="protein sequence ID" value="PJF42227.1"/>
    <property type="molecule type" value="Genomic_DNA"/>
</dbReference>
<evidence type="ECO:0000313" key="8">
    <source>
        <dbReference type="Proteomes" id="UP000228947"/>
    </source>
</evidence>
<dbReference type="EMBL" id="PGTM01000001">
    <property type="protein sequence ID" value="PJF37440.1"/>
    <property type="molecule type" value="Genomic_DNA"/>
</dbReference>
<evidence type="ECO:0000313" key="6">
    <source>
        <dbReference type="EMBL" id="PJF37440.1"/>
    </source>
</evidence>